<feature type="region of interest" description="Disordered" evidence="1">
    <location>
        <begin position="1"/>
        <end position="30"/>
    </location>
</feature>
<feature type="transmembrane region" description="Helical" evidence="2">
    <location>
        <begin position="162"/>
        <end position="180"/>
    </location>
</feature>
<name>A0ABN9P672_9DINO</name>
<feature type="transmembrane region" description="Helical" evidence="2">
    <location>
        <begin position="347"/>
        <end position="364"/>
    </location>
</feature>
<keyword evidence="2" id="KW-0472">Membrane</keyword>
<reference evidence="3" key="1">
    <citation type="submission" date="2023-10" db="EMBL/GenBank/DDBJ databases">
        <authorList>
            <person name="Chen Y."/>
            <person name="Shah S."/>
            <person name="Dougan E. K."/>
            <person name="Thang M."/>
            <person name="Chan C."/>
        </authorList>
    </citation>
    <scope>NUCLEOTIDE SEQUENCE [LARGE SCALE GENOMIC DNA]</scope>
</reference>
<protein>
    <submittedName>
        <fullName evidence="3">Uncharacterized protein</fullName>
    </submittedName>
</protein>
<evidence type="ECO:0000313" key="4">
    <source>
        <dbReference type="Proteomes" id="UP001189429"/>
    </source>
</evidence>
<keyword evidence="2" id="KW-1133">Transmembrane helix</keyword>
<gene>
    <name evidence="3" type="ORF">PCOR1329_LOCUS100</name>
</gene>
<sequence length="374" mass="41081">MLDNSGNESFESFEETEGDETSSIQPLDSSTMEVFGARENSRVTIVRTSNANSRDSYVIEDYTDLQNDDLIHVVSSMDMNVDPWQLKLRAWMREGHWTMQCIALWASAFLTHSYAYQGPKVGGNLAQATVVCLCGLAMPEYAAPCAVGAYTGIVSELLAPEMSWFAFLCLVTCIVWRLVSHFKIFVGLGGRLGFTAFCSCHFVQIAVLMPLGVVENSDHNMLVKIIFFGRQETWSYEYCRWDVHLISLGFCVLGAVNSRFLRQLGNALENPVVGATSGSLLCFVIFSVSSWSSADVAMNGYAVGSFVGMASFEMFPSSLSFALGGLLAGGFIPLLEPLYTGWSGKQGFCALMGCSTFLVMRRLLSKCTKLQTDT</sequence>
<comment type="caution">
    <text evidence="3">The sequence shown here is derived from an EMBL/GenBank/DDBJ whole genome shotgun (WGS) entry which is preliminary data.</text>
</comment>
<evidence type="ECO:0000313" key="3">
    <source>
        <dbReference type="EMBL" id="CAK0788144.1"/>
    </source>
</evidence>
<feature type="transmembrane region" description="Helical" evidence="2">
    <location>
        <begin position="192"/>
        <end position="213"/>
    </location>
</feature>
<dbReference type="Proteomes" id="UP001189429">
    <property type="component" value="Unassembled WGS sequence"/>
</dbReference>
<proteinExistence type="predicted"/>
<feature type="transmembrane region" description="Helical" evidence="2">
    <location>
        <begin position="272"/>
        <end position="294"/>
    </location>
</feature>
<feature type="compositionally biased region" description="Low complexity" evidence="1">
    <location>
        <begin position="1"/>
        <end position="10"/>
    </location>
</feature>
<accession>A0ABN9P672</accession>
<keyword evidence="4" id="KW-1185">Reference proteome</keyword>
<keyword evidence="2" id="KW-0812">Transmembrane</keyword>
<evidence type="ECO:0000256" key="2">
    <source>
        <dbReference type="SAM" id="Phobius"/>
    </source>
</evidence>
<feature type="compositionally biased region" description="Acidic residues" evidence="1">
    <location>
        <begin position="11"/>
        <end position="20"/>
    </location>
</feature>
<dbReference type="EMBL" id="CAUYUJ010000003">
    <property type="protein sequence ID" value="CAK0788144.1"/>
    <property type="molecule type" value="Genomic_DNA"/>
</dbReference>
<evidence type="ECO:0000256" key="1">
    <source>
        <dbReference type="SAM" id="MobiDB-lite"/>
    </source>
</evidence>
<organism evidence="3 4">
    <name type="scientific">Prorocentrum cordatum</name>
    <dbReference type="NCBI Taxonomy" id="2364126"/>
    <lineage>
        <taxon>Eukaryota</taxon>
        <taxon>Sar</taxon>
        <taxon>Alveolata</taxon>
        <taxon>Dinophyceae</taxon>
        <taxon>Prorocentrales</taxon>
        <taxon>Prorocentraceae</taxon>
        <taxon>Prorocentrum</taxon>
    </lineage>
</organism>